<dbReference type="InterPro" id="IPR032322">
    <property type="entry name" value="DUF4850"/>
</dbReference>
<keyword evidence="1" id="KW-0812">Transmembrane</keyword>
<evidence type="ECO:0000313" key="2">
    <source>
        <dbReference type="EMBL" id="ASA20798.1"/>
    </source>
</evidence>
<evidence type="ECO:0000313" key="3">
    <source>
        <dbReference type="Proteomes" id="UP000249890"/>
    </source>
</evidence>
<protein>
    <recommendedName>
        <fullName evidence="4">DUF4850 domain-containing protein</fullName>
    </recommendedName>
</protein>
<keyword evidence="1" id="KW-0472">Membrane</keyword>
<evidence type="ECO:0000256" key="1">
    <source>
        <dbReference type="SAM" id="Phobius"/>
    </source>
</evidence>
<reference evidence="2 3" key="1">
    <citation type="submission" date="2017-06" db="EMBL/GenBank/DDBJ databases">
        <title>Complete genome sequence of Paenibacillus donghaensis KCTC 13049T isolated from East Sea sediment, South Korea.</title>
        <authorList>
            <person name="Jung B.K."/>
            <person name="Hong S.-J."/>
            <person name="Shin J.-H."/>
        </authorList>
    </citation>
    <scope>NUCLEOTIDE SEQUENCE [LARGE SCALE GENOMIC DNA]</scope>
    <source>
        <strain evidence="2 3">KCTC 13049</strain>
    </source>
</reference>
<keyword evidence="1" id="KW-1133">Transmembrane helix</keyword>
<gene>
    <name evidence="2" type="ORF">B9T62_08375</name>
</gene>
<dbReference type="KEGG" id="pdh:B9T62_08375"/>
<organism evidence="2 3">
    <name type="scientific">Paenibacillus donghaensis</name>
    <dbReference type="NCBI Taxonomy" id="414771"/>
    <lineage>
        <taxon>Bacteria</taxon>
        <taxon>Bacillati</taxon>
        <taxon>Bacillota</taxon>
        <taxon>Bacilli</taxon>
        <taxon>Bacillales</taxon>
        <taxon>Paenibacillaceae</taxon>
        <taxon>Paenibacillus</taxon>
    </lineage>
</organism>
<proteinExistence type="predicted"/>
<dbReference type="AlphaFoldDB" id="A0A2Z2KPS1"/>
<name>A0A2Z2KPS1_9BACL</name>
<feature type="transmembrane region" description="Helical" evidence="1">
    <location>
        <begin position="42"/>
        <end position="63"/>
    </location>
</feature>
<dbReference type="Proteomes" id="UP000249890">
    <property type="component" value="Chromosome"/>
</dbReference>
<keyword evidence="3" id="KW-1185">Reference proteome</keyword>
<dbReference type="OrthoDB" id="2606423at2"/>
<sequence>MNKNEVDWDKELKGEPFSSKHFTPQMQQQVEQRLEQKRKFSFTRWSLATAGCALMVVALWLGYSHLSERAVVPPLAEQADPGMDTDTPAAVGWLSFPVAEGGSEKVRVKLNHVMAEVYTSGEVSRKIHSPAKQLPAMTFPLPKDVEGRLEATWVTRPDLTTSYLLLAPAGWAAKVSIAENGSYGVTFQDPDNPAQSLKYTDNNWGCAGCAIGSIGSYFPDQASWADGMGFPVYEPLAFTKHQLLGESGADSRTARYTLELNDQGIQHQGAAYYDVGEWGYLFRLLEMKLSLQFSQSELVESILGFFAANHGPLAIPGAEEDQANEEYTLKALKSALEEQGMELTAVGQHEEHQFNKKLAGVWPDELLVDESKSADMHERLSVYAYGNAEECAAGLEALKLEINRTTYDGGARIYPHVFRGANFLVAYWTRGNSEVAFSYDRTIKQTLRSFES</sequence>
<accession>A0A2Z2KPS1</accession>
<dbReference type="EMBL" id="CP021780">
    <property type="protein sequence ID" value="ASA20798.1"/>
    <property type="molecule type" value="Genomic_DNA"/>
</dbReference>
<evidence type="ECO:0008006" key="4">
    <source>
        <dbReference type="Google" id="ProtNLM"/>
    </source>
</evidence>
<dbReference type="RefSeq" id="WP_087914816.1">
    <property type="nucleotide sequence ID" value="NZ_CP021780.1"/>
</dbReference>
<dbReference type="Pfam" id="PF16142">
    <property type="entry name" value="DUF4850"/>
    <property type="match status" value="1"/>
</dbReference>